<name>A0AAE1B5T6_9GAST</name>
<dbReference type="AlphaFoldDB" id="A0AAE1B5T6"/>
<comment type="caution">
    <text evidence="2">The sequence shown here is derived from an EMBL/GenBank/DDBJ whole genome shotgun (WGS) entry which is preliminary data.</text>
</comment>
<accession>A0AAE1B5T6</accession>
<proteinExistence type="predicted"/>
<gene>
    <name evidence="2" type="ORF">RRG08_013211</name>
</gene>
<feature type="region of interest" description="Disordered" evidence="1">
    <location>
        <begin position="34"/>
        <end position="102"/>
    </location>
</feature>
<feature type="compositionally biased region" description="Basic and acidic residues" evidence="1">
    <location>
        <begin position="71"/>
        <end position="91"/>
    </location>
</feature>
<evidence type="ECO:0000313" key="3">
    <source>
        <dbReference type="Proteomes" id="UP001283361"/>
    </source>
</evidence>
<evidence type="ECO:0000256" key="1">
    <source>
        <dbReference type="SAM" id="MobiDB-lite"/>
    </source>
</evidence>
<dbReference type="EMBL" id="JAWDGP010000579">
    <property type="protein sequence ID" value="KAK3799391.1"/>
    <property type="molecule type" value="Genomic_DNA"/>
</dbReference>
<dbReference type="Proteomes" id="UP001283361">
    <property type="component" value="Unassembled WGS sequence"/>
</dbReference>
<organism evidence="2 3">
    <name type="scientific">Elysia crispata</name>
    <name type="common">lettuce slug</name>
    <dbReference type="NCBI Taxonomy" id="231223"/>
    <lineage>
        <taxon>Eukaryota</taxon>
        <taxon>Metazoa</taxon>
        <taxon>Spiralia</taxon>
        <taxon>Lophotrochozoa</taxon>
        <taxon>Mollusca</taxon>
        <taxon>Gastropoda</taxon>
        <taxon>Heterobranchia</taxon>
        <taxon>Euthyneura</taxon>
        <taxon>Panpulmonata</taxon>
        <taxon>Sacoglossa</taxon>
        <taxon>Placobranchoidea</taxon>
        <taxon>Plakobranchidae</taxon>
        <taxon>Elysia</taxon>
    </lineage>
</organism>
<sequence>MSHDCVQRTDKRPRFVTKEQKVRPLLIAHTHTLTRADKRSAGKKKAILPNIRRPCRQRADKKSRHVTNELQESRRISGQVHHDWRRPEKTQEGFGSGRQGNE</sequence>
<feature type="compositionally biased region" description="Basic residues" evidence="1">
    <location>
        <begin position="53"/>
        <end position="65"/>
    </location>
</feature>
<protein>
    <submittedName>
        <fullName evidence="2">Uncharacterized protein</fullName>
    </submittedName>
</protein>
<reference evidence="2" key="1">
    <citation type="journal article" date="2023" name="G3 (Bethesda)">
        <title>A reference genome for the long-term kleptoplast-retaining sea slug Elysia crispata morphotype clarki.</title>
        <authorList>
            <person name="Eastman K.E."/>
            <person name="Pendleton A.L."/>
            <person name="Shaikh M.A."/>
            <person name="Suttiyut T."/>
            <person name="Ogas R."/>
            <person name="Tomko P."/>
            <person name="Gavelis G."/>
            <person name="Widhalm J.R."/>
            <person name="Wisecaver J.H."/>
        </authorList>
    </citation>
    <scope>NUCLEOTIDE SEQUENCE</scope>
    <source>
        <strain evidence="2">ECLA1</strain>
    </source>
</reference>
<keyword evidence="3" id="KW-1185">Reference proteome</keyword>
<evidence type="ECO:0000313" key="2">
    <source>
        <dbReference type="EMBL" id="KAK3799391.1"/>
    </source>
</evidence>